<proteinExistence type="predicted"/>
<dbReference type="Proteomes" id="UP000195611">
    <property type="component" value="Unassembled WGS sequence"/>
</dbReference>
<sequence>MILTFGNFKGGVGKTTSSLLFAYILAELKSKKVLLVDTDPQSNLTEIAKLTYHIDINNNKNIFNASFKKIPTEKFIQPLSSNMDILAGSWDMISFETQATKLYKSKTLPYIFQSLLKPLESVYDFIIVDTAPTTNLVTDNAIVATDYVVISTQTVPLAFESTKKYYQYLERMNAVSDDFELLGVIPYLVGRSATDRKFLSKYKEFFQDDLFNSIIKSSDRVKSWSNDGITTDQPYDQNTLNMYVNVVDEALERIKEYEADEK</sequence>
<dbReference type="Gene3D" id="3.40.50.300">
    <property type="entry name" value="P-loop containing nucleotide triphosphate hydrolases"/>
    <property type="match status" value="1"/>
</dbReference>
<dbReference type="Pfam" id="PF13614">
    <property type="entry name" value="AAA_31"/>
    <property type="match status" value="1"/>
</dbReference>
<organism evidence="2 3">
    <name type="scientific">Marinilactibacillus psychrotolerans 42ea</name>
    <dbReference type="NCBI Taxonomy" id="1255609"/>
    <lineage>
        <taxon>Bacteria</taxon>
        <taxon>Bacillati</taxon>
        <taxon>Bacillota</taxon>
        <taxon>Bacilli</taxon>
        <taxon>Lactobacillales</taxon>
        <taxon>Carnobacteriaceae</taxon>
        <taxon>Marinilactibacillus</taxon>
    </lineage>
</organism>
<reference evidence="2 3" key="1">
    <citation type="submission" date="2017-02" db="EMBL/GenBank/DDBJ databases">
        <authorList>
            <person name="Peterson S.W."/>
        </authorList>
    </citation>
    <scope>NUCLEOTIDE SEQUENCE [LARGE SCALE GENOMIC DNA]</scope>
    <source>
        <strain evidence="2 3">42ea</strain>
    </source>
</reference>
<dbReference type="InterPro" id="IPR027417">
    <property type="entry name" value="P-loop_NTPase"/>
</dbReference>
<evidence type="ECO:0000313" key="3">
    <source>
        <dbReference type="Proteomes" id="UP000195611"/>
    </source>
</evidence>
<gene>
    <name evidence="2" type="ORF">FM115_10595</name>
</gene>
<dbReference type="EMBL" id="FUKW01000150">
    <property type="protein sequence ID" value="SJN44466.1"/>
    <property type="molecule type" value="Genomic_DNA"/>
</dbReference>
<dbReference type="CDD" id="cd02042">
    <property type="entry name" value="ParAB_family"/>
    <property type="match status" value="1"/>
</dbReference>
<dbReference type="AlphaFoldDB" id="A0A1R4KJB4"/>
<dbReference type="PANTHER" id="PTHR13696:SF99">
    <property type="entry name" value="COBYRINIC ACID AC-DIAMIDE SYNTHASE"/>
    <property type="match status" value="1"/>
</dbReference>
<name>A0A1R4KJB4_9LACT</name>
<evidence type="ECO:0000259" key="1">
    <source>
        <dbReference type="Pfam" id="PF13614"/>
    </source>
</evidence>
<dbReference type="InterPro" id="IPR050678">
    <property type="entry name" value="DNA_Partitioning_ATPase"/>
</dbReference>
<feature type="domain" description="AAA" evidence="1">
    <location>
        <begin position="2"/>
        <end position="173"/>
    </location>
</feature>
<accession>A0A1R4KJB4</accession>
<evidence type="ECO:0000313" key="2">
    <source>
        <dbReference type="EMBL" id="SJN44466.1"/>
    </source>
</evidence>
<dbReference type="SUPFAM" id="SSF52540">
    <property type="entry name" value="P-loop containing nucleoside triphosphate hydrolases"/>
    <property type="match status" value="1"/>
</dbReference>
<dbReference type="RefSeq" id="WP_087060044.1">
    <property type="nucleotide sequence ID" value="NZ_FUKW01000150.1"/>
</dbReference>
<dbReference type="PANTHER" id="PTHR13696">
    <property type="entry name" value="P-LOOP CONTAINING NUCLEOSIDE TRIPHOSPHATE HYDROLASE"/>
    <property type="match status" value="1"/>
</dbReference>
<dbReference type="InterPro" id="IPR025669">
    <property type="entry name" value="AAA_dom"/>
</dbReference>
<protein>
    <submittedName>
        <fullName evidence="2">Chromosome (Plasmid) partitioning protein ParA</fullName>
    </submittedName>
</protein>